<accession>A0A0K2V0C8</accession>
<reference evidence="1" key="1">
    <citation type="submission" date="2014-05" db="EMBL/GenBank/DDBJ databases">
        <authorList>
            <person name="Chronopoulou M."/>
        </authorList>
    </citation>
    <scope>NUCLEOTIDE SEQUENCE</scope>
    <source>
        <tissue evidence="1">Whole organism</tissue>
    </source>
</reference>
<sequence>MPALYLAILKWKFLIHRMWEFFCDDHIKLPENWRNINNNVAKGMSFVLDFQKD</sequence>
<evidence type="ECO:0000313" key="1">
    <source>
        <dbReference type="EMBL" id="CDW43929.1"/>
    </source>
</evidence>
<dbReference type="AlphaFoldDB" id="A0A0K2V0C8"/>
<name>A0A0K2V0C8_LEPSM</name>
<organism evidence="1">
    <name type="scientific">Lepeophtheirus salmonis</name>
    <name type="common">Salmon louse</name>
    <name type="synonym">Caligus salmonis</name>
    <dbReference type="NCBI Taxonomy" id="72036"/>
    <lineage>
        <taxon>Eukaryota</taxon>
        <taxon>Metazoa</taxon>
        <taxon>Ecdysozoa</taxon>
        <taxon>Arthropoda</taxon>
        <taxon>Crustacea</taxon>
        <taxon>Multicrustacea</taxon>
        <taxon>Hexanauplia</taxon>
        <taxon>Copepoda</taxon>
        <taxon>Siphonostomatoida</taxon>
        <taxon>Caligidae</taxon>
        <taxon>Lepeophtheirus</taxon>
    </lineage>
</organism>
<proteinExistence type="predicted"/>
<protein>
    <submittedName>
        <fullName evidence="1">Uncharacterized protein</fullName>
    </submittedName>
</protein>
<dbReference type="EMBL" id="HACA01026568">
    <property type="protein sequence ID" value="CDW43929.1"/>
    <property type="molecule type" value="Transcribed_RNA"/>
</dbReference>